<keyword evidence="3" id="KW-1185">Reference proteome</keyword>
<evidence type="ECO:0000313" key="3">
    <source>
        <dbReference type="Proteomes" id="UP001501074"/>
    </source>
</evidence>
<organism evidence="2 3">
    <name type="scientific">Kineosporia mesophila</name>
    <dbReference type="NCBI Taxonomy" id="566012"/>
    <lineage>
        <taxon>Bacteria</taxon>
        <taxon>Bacillati</taxon>
        <taxon>Actinomycetota</taxon>
        <taxon>Actinomycetes</taxon>
        <taxon>Kineosporiales</taxon>
        <taxon>Kineosporiaceae</taxon>
        <taxon>Kineosporia</taxon>
    </lineage>
</organism>
<sequence length="111" mass="12361">MSYDLYFWHTAPGDPEEVADDPGIIAPHPAVPAFRQEIIGLHPDLADVSEPEEGSPDTSKYLALTLPFGWMDEVLPDVYRAARRHGLSGWDPQMEEPPSIEHLAPEEEDPS</sequence>
<dbReference type="Proteomes" id="UP001501074">
    <property type="component" value="Unassembled WGS sequence"/>
</dbReference>
<reference evidence="3" key="1">
    <citation type="journal article" date="2019" name="Int. J. Syst. Evol. Microbiol.">
        <title>The Global Catalogue of Microorganisms (GCM) 10K type strain sequencing project: providing services to taxonomists for standard genome sequencing and annotation.</title>
        <authorList>
            <consortium name="The Broad Institute Genomics Platform"/>
            <consortium name="The Broad Institute Genome Sequencing Center for Infectious Disease"/>
            <person name="Wu L."/>
            <person name="Ma J."/>
        </authorList>
    </citation>
    <scope>NUCLEOTIDE SEQUENCE [LARGE SCALE GENOMIC DNA]</scope>
    <source>
        <strain evidence="3">JCM 16902</strain>
    </source>
</reference>
<protein>
    <submittedName>
        <fullName evidence="2">Uncharacterized protein</fullName>
    </submittedName>
</protein>
<dbReference type="EMBL" id="BAAAZO010000001">
    <property type="protein sequence ID" value="GAA3594445.1"/>
    <property type="molecule type" value="Genomic_DNA"/>
</dbReference>
<dbReference type="RefSeq" id="WP_231484203.1">
    <property type="nucleotide sequence ID" value="NZ_BAAAZO010000001.1"/>
</dbReference>
<gene>
    <name evidence="2" type="ORF">GCM10022223_06860</name>
</gene>
<name>A0ABP6YZH3_9ACTN</name>
<evidence type="ECO:0000313" key="2">
    <source>
        <dbReference type="EMBL" id="GAA3594445.1"/>
    </source>
</evidence>
<accession>A0ABP6YZH3</accession>
<proteinExistence type="predicted"/>
<feature type="region of interest" description="Disordered" evidence="1">
    <location>
        <begin position="88"/>
        <end position="111"/>
    </location>
</feature>
<comment type="caution">
    <text evidence="2">The sequence shown here is derived from an EMBL/GenBank/DDBJ whole genome shotgun (WGS) entry which is preliminary data.</text>
</comment>
<evidence type="ECO:0000256" key="1">
    <source>
        <dbReference type="SAM" id="MobiDB-lite"/>
    </source>
</evidence>